<evidence type="ECO:0000259" key="4">
    <source>
        <dbReference type="PROSITE" id="PS50043"/>
    </source>
</evidence>
<dbReference type="Pfam" id="PF00196">
    <property type="entry name" value="GerE"/>
    <property type="match status" value="1"/>
</dbReference>
<dbReference type="PRINTS" id="PR00038">
    <property type="entry name" value="HTHLUXR"/>
</dbReference>
<dbReference type="PANTHER" id="PTHR44688:SF16">
    <property type="entry name" value="DNA-BINDING TRANSCRIPTIONAL ACTIVATOR DEVR_DOSR"/>
    <property type="match status" value="1"/>
</dbReference>
<keyword evidence="3" id="KW-0804">Transcription</keyword>
<reference evidence="6" key="1">
    <citation type="journal article" date="2019" name="Int. J. Syst. Evol. Microbiol.">
        <title>The Global Catalogue of Microorganisms (GCM) 10K type strain sequencing project: providing services to taxonomists for standard genome sequencing and annotation.</title>
        <authorList>
            <consortium name="The Broad Institute Genomics Platform"/>
            <consortium name="The Broad Institute Genome Sequencing Center for Infectious Disease"/>
            <person name="Wu L."/>
            <person name="Ma J."/>
        </authorList>
    </citation>
    <scope>NUCLEOTIDE SEQUENCE [LARGE SCALE GENOMIC DNA]</scope>
    <source>
        <strain evidence="6">R28</strain>
    </source>
</reference>
<feature type="domain" description="HTH luxR-type" evidence="4">
    <location>
        <begin position="602"/>
        <end position="667"/>
    </location>
</feature>
<dbReference type="InterPro" id="IPR000792">
    <property type="entry name" value="Tscrpt_reg_LuxR_C"/>
</dbReference>
<comment type="caution">
    <text evidence="5">The sequence shown here is derived from an EMBL/GenBank/DDBJ whole genome shotgun (WGS) entry which is preliminary data.</text>
</comment>
<dbReference type="EMBL" id="JBHUHQ010000016">
    <property type="protein sequence ID" value="MFD2044887.1"/>
    <property type="molecule type" value="Genomic_DNA"/>
</dbReference>
<dbReference type="PROSITE" id="PS00622">
    <property type="entry name" value="HTH_LUXR_1"/>
    <property type="match status" value="1"/>
</dbReference>
<evidence type="ECO:0000256" key="2">
    <source>
        <dbReference type="ARBA" id="ARBA00023125"/>
    </source>
</evidence>
<dbReference type="PROSITE" id="PS50043">
    <property type="entry name" value="HTH_LUXR_2"/>
    <property type="match status" value="1"/>
</dbReference>
<dbReference type="InterPro" id="IPR027417">
    <property type="entry name" value="P-loop_NTPase"/>
</dbReference>
<gene>
    <name evidence="5" type="ORF">ACFSJF_11455</name>
</gene>
<dbReference type="InterPro" id="IPR016032">
    <property type="entry name" value="Sig_transdc_resp-reg_C-effctor"/>
</dbReference>
<accession>A0ABW4VZY4</accession>
<organism evidence="5 6">
    <name type="scientific">Ornithinibacillus salinisoli</name>
    <dbReference type="NCBI Taxonomy" id="1848459"/>
    <lineage>
        <taxon>Bacteria</taxon>
        <taxon>Bacillati</taxon>
        <taxon>Bacillota</taxon>
        <taxon>Bacilli</taxon>
        <taxon>Bacillales</taxon>
        <taxon>Bacillaceae</taxon>
        <taxon>Ornithinibacillus</taxon>
    </lineage>
</organism>
<evidence type="ECO:0000313" key="5">
    <source>
        <dbReference type="EMBL" id="MFD2044887.1"/>
    </source>
</evidence>
<dbReference type="CDD" id="cd06170">
    <property type="entry name" value="LuxR_C_like"/>
    <property type="match status" value="1"/>
</dbReference>
<evidence type="ECO:0000256" key="1">
    <source>
        <dbReference type="ARBA" id="ARBA00023015"/>
    </source>
</evidence>
<dbReference type="PANTHER" id="PTHR44688">
    <property type="entry name" value="DNA-BINDING TRANSCRIPTIONAL ACTIVATOR DEVR_DOSR"/>
    <property type="match status" value="1"/>
</dbReference>
<keyword evidence="1" id="KW-0805">Transcription regulation</keyword>
<sequence length="669" mass="77556">MKVKKNQELDTNIFVGRHREIEGFKQFLQPDNHAKILNIYGSGGIGKSYLLSKLTSMAEGEGILTLTIHSEDFIHTPKGFATYLLTLLDMKIDNVQTYSANILQNCQQNLSSISTKQRIFIALDDYEKMDELDSWFRHVFIRHSPQHILFAIAGREELKGEWKESPAWRKVIQKIELQDFDLNQTSSYLTYFGITDKESIYSLWQFTEGHPLTLSLATITNTKLNLYNKDIQIEENIPKILMGLTKIWLEEVSNEKLQQLVKVAAVLHRFDQEILSYILKEDISLGIFNQLTNLSFVKSTRNGWAVHDLIRDSIQTELKHHDPDLYDFINSRSAEYYYQRTIVTRSEHDIAQFFYHLDVDIIQSTFFTDSIDTSMYFEQVAAYNSHELEEFFTNRKHNISESDTGFYNRGINKSYRFTASLNHNKKELELINADYIKKMGYDVARLLKDENGEILGLSVIVPINKNTLEHLAKEPVSRAFFSRLNENEKKAYAVSTELNAGWFIRLLDYTDTSNISARSFSLYNLFPLLLTGGKIILSTPLPFFQELCKNFGFQEVPHAKHFDYGENNPSTTYLLDLSGPRLAIYLKQFLKKSSKKDNQLDVLIDEYNLTARETEIVNLILEDKRNAEIAKELFVAEVTIKKHISRILSKVGVKNRTQLIKRILEHNRP</sequence>
<protein>
    <submittedName>
        <fullName evidence="5">LuxR C-terminal-related transcriptional regulator</fullName>
    </submittedName>
</protein>
<dbReference type="SUPFAM" id="SSF46894">
    <property type="entry name" value="C-terminal effector domain of the bipartite response regulators"/>
    <property type="match status" value="1"/>
</dbReference>
<name>A0ABW4VZY4_9BACI</name>
<dbReference type="Proteomes" id="UP001597383">
    <property type="component" value="Unassembled WGS sequence"/>
</dbReference>
<dbReference type="SMART" id="SM00421">
    <property type="entry name" value="HTH_LUXR"/>
    <property type="match status" value="1"/>
</dbReference>
<keyword evidence="6" id="KW-1185">Reference proteome</keyword>
<dbReference type="InterPro" id="IPR049945">
    <property type="entry name" value="AAA_22"/>
</dbReference>
<dbReference type="InterPro" id="IPR036388">
    <property type="entry name" value="WH-like_DNA-bd_sf"/>
</dbReference>
<dbReference type="Pfam" id="PF13401">
    <property type="entry name" value="AAA_22"/>
    <property type="match status" value="1"/>
</dbReference>
<dbReference type="SUPFAM" id="SSF52540">
    <property type="entry name" value="P-loop containing nucleoside triphosphate hydrolases"/>
    <property type="match status" value="1"/>
</dbReference>
<evidence type="ECO:0000313" key="6">
    <source>
        <dbReference type="Proteomes" id="UP001597383"/>
    </source>
</evidence>
<dbReference type="Gene3D" id="1.10.10.10">
    <property type="entry name" value="Winged helix-like DNA-binding domain superfamily/Winged helix DNA-binding domain"/>
    <property type="match status" value="1"/>
</dbReference>
<dbReference type="RefSeq" id="WP_377557485.1">
    <property type="nucleotide sequence ID" value="NZ_JBHUHQ010000016.1"/>
</dbReference>
<proteinExistence type="predicted"/>
<keyword evidence="2" id="KW-0238">DNA-binding</keyword>
<dbReference type="Gene3D" id="3.40.50.300">
    <property type="entry name" value="P-loop containing nucleotide triphosphate hydrolases"/>
    <property type="match status" value="1"/>
</dbReference>
<evidence type="ECO:0000256" key="3">
    <source>
        <dbReference type="ARBA" id="ARBA00023163"/>
    </source>
</evidence>